<dbReference type="FunFam" id="3.30.160.60:FF:000358">
    <property type="entry name" value="zinc finger protein 24"/>
    <property type="match status" value="1"/>
</dbReference>
<evidence type="ECO:0000256" key="4">
    <source>
        <dbReference type="ARBA" id="ARBA00022737"/>
    </source>
</evidence>
<feature type="domain" description="C2H2-type" evidence="11">
    <location>
        <begin position="14"/>
        <end position="41"/>
    </location>
</feature>
<proteinExistence type="inferred from homology"/>
<evidence type="ECO:0000256" key="7">
    <source>
        <dbReference type="ARBA" id="ARBA00023015"/>
    </source>
</evidence>
<dbReference type="PANTHER" id="PTHR16515:SF49">
    <property type="entry name" value="GASTRULA ZINC FINGER PROTEIN XLCGF49.1-LIKE-RELATED"/>
    <property type="match status" value="1"/>
</dbReference>
<comment type="subcellular location">
    <subcellularLocation>
        <location evidence="1">Nucleus</location>
    </subcellularLocation>
</comment>
<organism evidence="12 13">
    <name type="scientific">Trichinella nativa</name>
    <dbReference type="NCBI Taxonomy" id="6335"/>
    <lineage>
        <taxon>Eukaryota</taxon>
        <taxon>Metazoa</taxon>
        <taxon>Ecdysozoa</taxon>
        <taxon>Nematoda</taxon>
        <taxon>Enoplea</taxon>
        <taxon>Dorylaimia</taxon>
        <taxon>Trichinellida</taxon>
        <taxon>Trichinellidae</taxon>
        <taxon>Trichinella</taxon>
    </lineage>
</organism>
<evidence type="ECO:0000259" key="11">
    <source>
        <dbReference type="PROSITE" id="PS50157"/>
    </source>
</evidence>
<comment type="similarity">
    <text evidence="2">Belongs to the krueppel C2H2-type zinc-finger protein family.</text>
</comment>
<dbReference type="GO" id="GO:0005634">
    <property type="term" value="C:nucleus"/>
    <property type="evidence" value="ECO:0007669"/>
    <property type="project" value="UniProtKB-SubCell"/>
</dbReference>
<dbReference type="PANTHER" id="PTHR16515">
    <property type="entry name" value="PR DOMAIN ZINC FINGER PROTEIN"/>
    <property type="match status" value="1"/>
</dbReference>
<sequence>MEKLTVENGPNLKHVCSYCGKSYAFLSLLRSHERKHTGEKPFRCAFCDKCFAQRSGLAIHERRHTGVKPYSCHYCEKTFASPFFGETLSPIGWVLFDGVGEKSANI</sequence>
<dbReference type="EMBL" id="LVZM01013043">
    <property type="protein sequence ID" value="OUC44231.1"/>
    <property type="molecule type" value="Genomic_DNA"/>
</dbReference>
<dbReference type="AlphaFoldDB" id="A0A1Y3EGP1"/>
<dbReference type="InterPro" id="IPR050331">
    <property type="entry name" value="Zinc_finger"/>
</dbReference>
<dbReference type="Pfam" id="PF00096">
    <property type="entry name" value="zf-C2H2"/>
    <property type="match status" value="2"/>
</dbReference>
<keyword evidence="5 10" id="KW-0863">Zinc-finger</keyword>
<dbReference type="PROSITE" id="PS50157">
    <property type="entry name" value="ZINC_FINGER_C2H2_2"/>
    <property type="match status" value="2"/>
</dbReference>
<keyword evidence="8" id="KW-0804">Transcription</keyword>
<evidence type="ECO:0000256" key="2">
    <source>
        <dbReference type="ARBA" id="ARBA00006991"/>
    </source>
</evidence>
<comment type="caution">
    <text evidence="12">The sequence shown here is derived from an EMBL/GenBank/DDBJ whole genome shotgun (WGS) entry which is preliminary data.</text>
</comment>
<evidence type="ECO:0000256" key="5">
    <source>
        <dbReference type="ARBA" id="ARBA00022771"/>
    </source>
</evidence>
<evidence type="ECO:0000256" key="9">
    <source>
        <dbReference type="ARBA" id="ARBA00023242"/>
    </source>
</evidence>
<keyword evidence="3" id="KW-0479">Metal-binding</keyword>
<evidence type="ECO:0000256" key="3">
    <source>
        <dbReference type="ARBA" id="ARBA00022723"/>
    </source>
</evidence>
<evidence type="ECO:0000256" key="10">
    <source>
        <dbReference type="PROSITE-ProRule" id="PRU00042"/>
    </source>
</evidence>
<dbReference type="SMART" id="SM00355">
    <property type="entry name" value="ZnF_C2H2"/>
    <property type="match status" value="2"/>
</dbReference>
<dbReference type="InterPro" id="IPR036236">
    <property type="entry name" value="Znf_C2H2_sf"/>
</dbReference>
<evidence type="ECO:0000256" key="1">
    <source>
        <dbReference type="ARBA" id="ARBA00004123"/>
    </source>
</evidence>
<gene>
    <name evidence="12" type="ORF">D917_02250</name>
</gene>
<dbReference type="PROSITE" id="PS00028">
    <property type="entry name" value="ZINC_FINGER_C2H2_1"/>
    <property type="match status" value="2"/>
</dbReference>
<keyword evidence="4" id="KW-0677">Repeat</keyword>
<dbReference type="Gene3D" id="3.30.160.60">
    <property type="entry name" value="Classic Zinc Finger"/>
    <property type="match status" value="3"/>
</dbReference>
<dbReference type="SUPFAM" id="SSF57667">
    <property type="entry name" value="beta-beta-alpha zinc fingers"/>
    <property type="match status" value="1"/>
</dbReference>
<dbReference type="GO" id="GO:0008270">
    <property type="term" value="F:zinc ion binding"/>
    <property type="evidence" value="ECO:0007669"/>
    <property type="project" value="UniProtKB-KW"/>
</dbReference>
<reference evidence="12 13" key="1">
    <citation type="submission" date="2015-04" db="EMBL/GenBank/DDBJ databases">
        <title>Draft genome of the roundworm Trichinella nativa.</title>
        <authorList>
            <person name="Mitreva M."/>
        </authorList>
    </citation>
    <scope>NUCLEOTIDE SEQUENCE [LARGE SCALE GENOMIC DNA]</scope>
    <source>
        <strain evidence="12 13">ISS45</strain>
    </source>
</reference>
<dbReference type="FunFam" id="3.30.160.60:FF:000193">
    <property type="entry name" value="Zinc finger protein 300"/>
    <property type="match status" value="1"/>
</dbReference>
<evidence type="ECO:0000313" key="13">
    <source>
        <dbReference type="Proteomes" id="UP000243006"/>
    </source>
</evidence>
<dbReference type="Proteomes" id="UP000243006">
    <property type="component" value="Unassembled WGS sequence"/>
</dbReference>
<evidence type="ECO:0000256" key="6">
    <source>
        <dbReference type="ARBA" id="ARBA00022833"/>
    </source>
</evidence>
<protein>
    <submittedName>
        <fullName evidence="12">Zinc finger, C2H2 type</fullName>
    </submittedName>
</protein>
<name>A0A1Y3EGP1_9BILA</name>
<dbReference type="GO" id="GO:0010468">
    <property type="term" value="P:regulation of gene expression"/>
    <property type="evidence" value="ECO:0007669"/>
    <property type="project" value="TreeGrafter"/>
</dbReference>
<keyword evidence="9" id="KW-0539">Nucleus</keyword>
<accession>A0A1Y3EGP1</accession>
<evidence type="ECO:0000313" key="12">
    <source>
        <dbReference type="EMBL" id="OUC44231.1"/>
    </source>
</evidence>
<feature type="domain" description="C2H2-type" evidence="11">
    <location>
        <begin position="42"/>
        <end position="69"/>
    </location>
</feature>
<keyword evidence="6" id="KW-0862">Zinc</keyword>
<evidence type="ECO:0000256" key="8">
    <source>
        <dbReference type="ARBA" id="ARBA00023163"/>
    </source>
</evidence>
<keyword evidence="7" id="KW-0805">Transcription regulation</keyword>
<dbReference type="InterPro" id="IPR013087">
    <property type="entry name" value="Znf_C2H2_type"/>
</dbReference>